<keyword evidence="1" id="KW-1133">Transmembrane helix</keyword>
<dbReference type="AlphaFoldDB" id="A0AA35CM09"/>
<feature type="transmembrane region" description="Helical" evidence="1">
    <location>
        <begin position="408"/>
        <end position="428"/>
    </location>
</feature>
<protein>
    <recommendedName>
        <fullName evidence="4">DUF4350 domain-containing protein</fullName>
    </recommendedName>
</protein>
<reference evidence="2" key="1">
    <citation type="submission" date="2022-03" db="EMBL/GenBank/DDBJ databases">
        <title>Complete genome sequence of Caldinitratiruptor microaerophilus.</title>
        <authorList>
            <person name="Mukaiyama R."/>
            <person name="Nishiyama T."/>
            <person name="Ueda K."/>
        </authorList>
    </citation>
    <scope>NUCLEOTIDE SEQUENCE</scope>
    <source>
        <strain evidence="2">JCM 16183</strain>
    </source>
</reference>
<sequence>MRMAARVGLAPTWAWLALSLAIAVGGLPGRAAASQPALVSVTAGWDGQATHGTWTPVRVRLRGGDQDLQVAVEAVLQNEWQTPTGTTRFPVASYGREEALPAGVEKDVVLWVPVSGHVGAEVRVSAGEQVLDRRQVTFQFGRAPGWPLVGVLAAGDAVASGIQKVEIPLQGLPVPIGVARVAAAEIPDEPSRMDALTAIVVHGDAGAGLSDSQREALRGWVRSGGELVLLGGPSAAQSLRALPEGTLPLRLDGVETVRDLGALAAWGGSPAPAGEPAPVAVLRPAGGVVLAGPTERPLAWRFALGSGGVTVLAADPSLAPLRAWDGLGALWKKVLEPVLPVGEQPEKFGFPRWRGQTGPAENVLYAAETLPPEAFPDWRTIAFILGGFALVAGPLVHWLLSRLDRREWTWVAVPALSLAVAGGLYGFGFGVEQRDVIRSVVSRVRLDPAGGGEQNLVLGVFSPTRRDIEVAVPGDLALRVAGGGPEGPAGPYGPWGPVGPESFPTDPPYRVLAGRRTRVLFRGGEWGMRRIQFERTLGPEIGRIEARLGLDGGAVAGTLRNATPYPLEDVLVVLGPAFHKIGDLAPGEEAQVRLEPPAGVARFQGGPGLGWRAYARLKNPPPKPPQPGIPLDVWQLYDPPPQDPRIQQRMRILDMLAQRPTPGPAEASLPLTVFAFTRSPVGQVDFEPAGHPTYHLNLLEQPLTLTLPPGPFRLPPGLVTSELAGMTSPGWGGGSSGQISWMEIESGTIDLAYRPPLPPGARVEALTITTRQMNLQQPPFAPGKVPPPGPPAAAQGPQAEAAQAGVFSLYNWRAGTWDPLPGGREEVRVVPAAAYVGPDHEVRVRVTAVQGRTAFVVPDVTFEGRVGG</sequence>
<proteinExistence type="predicted"/>
<accession>A0AA35CM09</accession>
<keyword evidence="3" id="KW-1185">Reference proteome</keyword>
<organism evidence="2 3">
    <name type="scientific">Caldinitratiruptor microaerophilus</name>
    <dbReference type="NCBI Taxonomy" id="671077"/>
    <lineage>
        <taxon>Bacteria</taxon>
        <taxon>Bacillati</taxon>
        <taxon>Bacillota</taxon>
        <taxon>Clostridia</taxon>
        <taxon>Eubacteriales</taxon>
        <taxon>Symbiobacteriaceae</taxon>
        <taxon>Caldinitratiruptor</taxon>
    </lineage>
</organism>
<dbReference type="EMBL" id="AP025628">
    <property type="protein sequence ID" value="BDG60853.1"/>
    <property type="molecule type" value="Genomic_DNA"/>
</dbReference>
<feature type="transmembrane region" description="Helical" evidence="1">
    <location>
        <begin position="381"/>
        <end position="401"/>
    </location>
</feature>
<dbReference type="KEGG" id="cmic:caldi_19430"/>
<dbReference type="Gene3D" id="3.40.50.880">
    <property type="match status" value="1"/>
</dbReference>
<dbReference type="Proteomes" id="UP001163687">
    <property type="component" value="Chromosome"/>
</dbReference>
<name>A0AA35CM09_9FIRM</name>
<evidence type="ECO:0008006" key="4">
    <source>
        <dbReference type="Google" id="ProtNLM"/>
    </source>
</evidence>
<evidence type="ECO:0000313" key="2">
    <source>
        <dbReference type="EMBL" id="BDG60853.1"/>
    </source>
</evidence>
<gene>
    <name evidence="2" type="ORF">caldi_19430</name>
</gene>
<keyword evidence="1" id="KW-0472">Membrane</keyword>
<dbReference type="SUPFAM" id="SSF52317">
    <property type="entry name" value="Class I glutamine amidotransferase-like"/>
    <property type="match status" value="1"/>
</dbReference>
<evidence type="ECO:0000256" key="1">
    <source>
        <dbReference type="SAM" id="Phobius"/>
    </source>
</evidence>
<evidence type="ECO:0000313" key="3">
    <source>
        <dbReference type="Proteomes" id="UP001163687"/>
    </source>
</evidence>
<dbReference type="InterPro" id="IPR029062">
    <property type="entry name" value="Class_I_gatase-like"/>
</dbReference>
<keyword evidence="1" id="KW-0812">Transmembrane</keyword>